<proteinExistence type="predicted"/>
<reference evidence="2 3" key="3">
    <citation type="submission" date="2016-01" db="EMBL/GenBank/DDBJ databases">
        <title>The new phylogeny of the genus Mycobacterium.</title>
        <authorList>
            <person name="Tarcisio F."/>
            <person name="Conor M."/>
            <person name="Antonella G."/>
            <person name="Elisabetta G."/>
            <person name="Giulia F.S."/>
            <person name="Sara T."/>
            <person name="Anna F."/>
            <person name="Clotilde B."/>
            <person name="Roberto B."/>
            <person name="Veronica D.S."/>
            <person name="Fabio R."/>
            <person name="Monica P."/>
            <person name="Olivier J."/>
            <person name="Enrico T."/>
            <person name="Nicola S."/>
        </authorList>
    </citation>
    <scope>NUCLEOTIDE SEQUENCE [LARGE SCALE GENOMIC DNA]</scope>
    <source>
        <strain evidence="2 3">DSM 44626</strain>
    </source>
</reference>
<dbReference type="EMBL" id="LQPY01000037">
    <property type="protein sequence ID" value="ORX00222.1"/>
    <property type="molecule type" value="Genomic_DNA"/>
</dbReference>
<evidence type="ECO:0000313" key="1">
    <source>
        <dbReference type="EMBL" id="CDO90153.1"/>
    </source>
</evidence>
<dbReference type="eggNOG" id="ENOG5033RF6">
    <property type="taxonomic scope" value="Bacteria"/>
</dbReference>
<dbReference type="HOGENOM" id="CLU_789457_0_0_11"/>
<reference evidence="1" key="2">
    <citation type="submission" date="2014-04" db="EMBL/GenBank/DDBJ databases">
        <authorList>
            <person name="Urmite Genomes U."/>
        </authorList>
    </citation>
    <scope>NUCLEOTIDE SEQUENCE</scope>
    <source>
        <strain evidence="1">DSM 44626</strain>
    </source>
</reference>
<dbReference type="RefSeq" id="WP_036470926.1">
    <property type="nucleotide sequence ID" value="NZ_HG964446.1"/>
</dbReference>
<dbReference type="OrthoDB" id="7054648at2"/>
<dbReference type="AlphaFoldDB" id="A0A024K3S4"/>
<protein>
    <recommendedName>
        <fullName evidence="4">Tyrosine-protein kinase JAK3</fullName>
    </recommendedName>
</protein>
<sequence length="351" mass="40018">MPLDRYGPEVDLLYPLPADGESWHHHRVYTNYFGLTVAEHGLGIFFYLRCQPAFPMCQGGVMMWSGMDNVDALDADFFDYEISMPWPTITADSVTTANGLRLEFVQPGQTIRLTYQSNDGNTRLDVVGEAVTPLVARHHVTPGEENHFTGERSPGGFEQFMHYTGEVVIDGQVFAVDTVDVRDRSLHQLRTERQDAVKVPPACWTPMFFGDDLALNHVGFESVDSKPIWTEVYDMPPDKLGPVSGWVYSRATDEALAIVATRRRVLEHHPINFMPIRQELEITDESGKVRKFSGQALSTAVLPMWPNTNMRGAVYRWEDASGRSCHTMTFDLWFDRWQRAMKRRRQAMARV</sequence>
<evidence type="ECO:0008006" key="4">
    <source>
        <dbReference type="Google" id="ProtNLM"/>
    </source>
</evidence>
<keyword evidence="3" id="KW-1185">Reference proteome</keyword>
<reference evidence="1" key="1">
    <citation type="journal article" date="2014" name="Genome Announc.">
        <title>Draft Genome Sequence of Mycobacterium triplex DSM 44626.</title>
        <authorList>
            <person name="Sassi M."/>
            <person name="Croce O."/>
            <person name="Robert C."/>
            <person name="Raoult D."/>
            <person name="Drancourt M."/>
        </authorList>
    </citation>
    <scope>NUCLEOTIDE SEQUENCE [LARGE SCALE GENOMIC DNA]</scope>
    <source>
        <strain evidence="1">DSM 44626</strain>
    </source>
</reference>
<dbReference type="STRING" id="47839.BN973_04546"/>
<organism evidence="1">
    <name type="scientific">Mycobacterium triplex</name>
    <dbReference type="NCBI Taxonomy" id="47839"/>
    <lineage>
        <taxon>Bacteria</taxon>
        <taxon>Bacillati</taxon>
        <taxon>Actinomycetota</taxon>
        <taxon>Actinomycetes</taxon>
        <taxon>Mycobacteriales</taxon>
        <taxon>Mycobacteriaceae</taxon>
        <taxon>Mycobacterium</taxon>
        <taxon>Mycobacterium simiae complex</taxon>
    </lineage>
</organism>
<evidence type="ECO:0000313" key="2">
    <source>
        <dbReference type="EMBL" id="ORX00222.1"/>
    </source>
</evidence>
<dbReference type="Proteomes" id="UP000193710">
    <property type="component" value="Unassembled WGS sequence"/>
</dbReference>
<evidence type="ECO:0000313" key="3">
    <source>
        <dbReference type="Proteomes" id="UP000193710"/>
    </source>
</evidence>
<dbReference type="EMBL" id="HG964446">
    <property type="protein sequence ID" value="CDO90153.1"/>
    <property type="molecule type" value="Genomic_DNA"/>
</dbReference>
<accession>A0A024K3S4</accession>
<gene>
    <name evidence="2" type="ORF">AWC29_27070</name>
    <name evidence="1" type="ORF">BN973_04546</name>
</gene>
<name>A0A024K3S4_9MYCO</name>
<dbReference type="Proteomes" id="UP000028880">
    <property type="component" value="Unassembled WGS sequence"/>
</dbReference>